<evidence type="ECO:0000256" key="9">
    <source>
        <dbReference type="ARBA" id="ARBA00022679"/>
    </source>
</evidence>
<dbReference type="Gene3D" id="3.40.710.10">
    <property type="entry name" value="DD-peptidase/beta-lactamase superfamily"/>
    <property type="match status" value="2"/>
</dbReference>
<evidence type="ECO:0000259" key="19">
    <source>
        <dbReference type="Pfam" id="PF00905"/>
    </source>
</evidence>
<reference evidence="21" key="1">
    <citation type="submission" date="2022-03" db="EMBL/GenBank/DDBJ databases">
        <title>Description of Abyssus ytuae gen. nov., sp. nov., a novel member of the family Flavobacteriaceae isolated from the sediment of Mariana Trench.</title>
        <authorList>
            <person name="Zhang J."/>
            <person name="Xu X."/>
        </authorList>
    </citation>
    <scope>NUCLEOTIDE SEQUENCE</scope>
    <source>
        <strain evidence="21">MT3330</strain>
    </source>
</reference>
<keyword evidence="11" id="KW-0133">Cell shape</keyword>
<comment type="catalytic activity">
    <reaction evidence="17">
        <text>[GlcNAc-(1-&gt;4)-Mur2Ac(oyl-L-Ala-gamma-D-Glu-L-Lys-D-Ala-D-Ala)](n)-di-trans,octa-cis-undecaprenyl diphosphate + beta-D-GlcNAc-(1-&gt;4)-Mur2Ac(oyl-L-Ala-gamma-D-Glu-L-Lys-D-Ala-D-Ala)-di-trans,octa-cis-undecaprenyl diphosphate = [GlcNAc-(1-&gt;4)-Mur2Ac(oyl-L-Ala-gamma-D-Glu-L-Lys-D-Ala-D-Ala)](n+1)-di-trans,octa-cis-undecaprenyl diphosphate + di-trans,octa-cis-undecaprenyl diphosphate + H(+)</text>
        <dbReference type="Rhea" id="RHEA:23708"/>
        <dbReference type="Rhea" id="RHEA-COMP:9602"/>
        <dbReference type="Rhea" id="RHEA-COMP:9603"/>
        <dbReference type="ChEBI" id="CHEBI:15378"/>
        <dbReference type="ChEBI" id="CHEBI:58405"/>
        <dbReference type="ChEBI" id="CHEBI:60033"/>
        <dbReference type="ChEBI" id="CHEBI:78435"/>
        <dbReference type="EC" id="2.4.99.28"/>
    </reaction>
</comment>
<dbReference type="GO" id="GO:0030288">
    <property type="term" value="C:outer membrane-bounded periplasmic space"/>
    <property type="evidence" value="ECO:0007669"/>
    <property type="project" value="TreeGrafter"/>
</dbReference>
<evidence type="ECO:0000256" key="2">
    <source>
        <dbReference type="ARBA" id="ARBA00004752"/>
    </source>
</evidence>
<dbReference type="GO" id="GO:0006508">
    <property type="term" value="P:proteolysis"/>
    <property type="evidence" value="ECO:0007669"/>
    <property type="project" value="UniProtKB-KW"/>
</dbReference>
<keyword evidence="7" id="KW-0645">Protease</keyword>
<evidence type="ECO:0000313" key="21">
    <source>
        <dbReference type="EMBL" id="UOB15947.1"/>
    </source>
</evidence>
<keyword evidence="14" id="KW-0511">Multifunctional enzyme</keyword>
<dbReference type="GO" id="GO:0008658">
    <property type="term" value="F:penicillin binding"/>
    <property type="evidence" value="ECO:0007669"/>
    <property type="project" value="InterPro"/>
</dbReference>
<evidence type="ECO:0000259" key="20">
    <source>
        <dbReference type="Pfam" id="PF00912"/>
    </source>
</evidence>
<dbReference type="InterPro" id="IPR001264">
    <property type="entry name" value="Glyco_trans_51"/>
</dbReference>
<evidence type="ECO:0000256" key="8">
    <source>
        <dbReference type="ARBA" id="ARBA00022676"/>
    </source>
</evidence>
<gene>
    <name evidence="21" type="ORF">MQE35_09360</name>
</gene>
<evidence type="ECO:0000256" key="3">
    <source>
        <dbReference type="ARBA" id="ARBA00007090"/>
    </source>
</evidence>
<comment type="similarity">
    <text evidence="4">In the N-terminal section; belongs to the glycosyltransferase 51 family.</text>
</comment>
<evidence type="ECO:0000313" key="22">
    <source>
        <dbReference type="Proteomes" id="UP000831290"/>
    </source>
</evidence>
<dbReference type="InterPro" id="IPR023346">
    <property type="entry name" value="Lysozyme-like_dom_sf"/>
</dbReference>
<evidence type="ECO:0000256" key="14">
    <source>
        <dbReference type="ARBA" id="ARBA00023268"/>
    </source>
</evidence>
<evidence type="ECO:0000256" key="5">
    <source>
        <dbReference type="ARBA" id="ARBA00022475"/>
    </source>
</evidence>
<evidence type="ECO:0000256" key="11">
    <source>
        <dbReference type="ARBA" id="ARBA00022960"/>
    </source>
</evidence>
<keyword evidence="13 18" id="KW-0472">Membrane</keyword>
<dbReference type="GO" id="GO:0005886">
    <property type="term" value="C:plasma membrane"/>
    <property type="evidence" value="ECO:0007669"/>
    <property type="project" value="UniProtKB-SubCell"/>
</dbReference>
<evidence type="ECO:0000256" key="16">
    <source>
        <dbReference type="ARBA" id="ARBA00034000"/>
    </source>
</evidence>
<dbReference type="GO" id="GO:0009002">
    <property type="term" value="F:serine-type D-Ala-D-Ala carboxypeptidase activity"/>
    <property type="evidence" value="ECO:0007669"/>
    <property type="project" value="UniProtKB-EC"/>
</dbReference>
<feature type="transmembrane region" description="Helical" evidence="18">
    <location>
        <begin position="28"/>
        <end position="53"/>
    </location>
</feature>
<dbReference type="GO" id="GO:0071555">
    <property type="term" value="P:cell wall organization"/>
    <property type="evidence" value="ECO:0007669"/>
    <property type="project" value="UniProtKB-KW"/>
</dbReference>
<comment type="similarity">
    <text evidence="3">In the C-terminal section; belongs to the transpeptidase family.</text>
</comment>
<dbReference type="AlphaFoldDB" id="A0A9E6ZI60"/>
<keyword evidence="18" id="KW-1133">Transmembrane helix</keyword>
<dbReference type="KEGG" id="fbm:MQE35_09360"/>
<dbReference type="PANTHER" id="PTHR32282">
    <property type="entry name" value="BINDING PROTEIN TRANSPEPTIDASE, PUTATIVE-RELATED"/>
    <property type="match status" value="1"/>
</dbReference>
<keyword evidence="12" id="KW-0573">Peptidoglycan synthesis</keyword>
<dbReference type="GO" id="GO:0008360">
    <property type="term" value="P:regulation of cell shape"/>
    <property type="evidence" value="ECO:0007669"/>
    <property type="project" value="UniProtKB-KW"/>
</dbReference>
<comment type="pathway">
    <text evidence="2">Cell wall biogenesis; peptidoglycan biosynthesis.</text>
</comment>
<proteinExistence type="inferred from homology"/>
<dbReference type="InterPro" id="IPR012338">
    <property type="entry name" value="Beta-lactam/transpept-like"/>
</dbReference>
<organism evidence="21 22">
    <name type="scientific">Abyssalbus ytuae</name>
    <dbReference type="NCBI Taxonomy" id="2926907"/>
    <lineage>
        <taxon>Bacteria</taxon>
        <taxon>Pseudomonadati</taxon>
        <taxon>Bacteroidota</taxon>
        <taxon>Flavobacteriia</taxon>
        <taxon>Flavobacteriales</taxon>
        <taxon>Flavobacteriaceae</taxon>
        <taxon>Abyssalbus</taxon>
    </lineage>
</organism>
<dbReference type="GO" id="GO:0009252">
    <property type="term" value="P:peptidoglycan biosynthetic process"/>
    <property type="evidence" value="ECO:0007669"/>
    <property type="project" value="UniProtKB-KW"/>
</dbReference>
<accession>A0A9E6ZI60</accession>
<protein>
    <submittedName>
        <fullName evidence="21">Penicillin-binding protein</fullName>
    </submittedName>
</protein>
<comment type="subcellular location">
    <subcellularLocation>
        <location evidence="1">Cell membrane</location>
    </subcellularLocation>
</comment>
<dbReference type="SUPFAM" id="SSF53955">
    <property type="entry name" value="Lysozyme-like"/>
    <property type="match status" value="1"/>
</dbReference>
<dbReference type="EMBL" id="CP094358">
    <property type="protein sequence ID" value="UOB15947.1"/>
    <property type="molecule type" value="Genomic_DNA"/>
</dbReference>
<keyword evidence="8" id="KW-0328">Glycosyltransferase</keyword>
<evidence type="ECO:0000256" key="18">
    <source>
        <dbReference type="SAM" id="Phobius"/>
    </source>
</evidence>
<keyword evidence="18" id="KW-0812">Transmembrane</keyword>
<dbReference type="Pfam" id="PF00905">
    <property type="entry name" value="Transpeptidase"/>
    <property type="match status" value="1"/>
</dbReference>
<keyword evidence="15" id="KW-0961">Cell wall biogenesis/degradation</keyword>
<keyword evidence="9" id="KW-0808">Transferase</keyword>
<comment type="catalytic activity">
    <reaction evidence="16">
        <text>Preferential cleavage: (Ac)2-L-Lys-D-Ala-|-D-Ala. Also transpeptidation of peptidyl-alanyl moieties that are N-acyl substituents of D-alanine.</text>
        <dbReference type="EC" id="3.4.16.4"/>
    </reaction>
</comment>
<evidence type="ECO:0000256" key="15">
    <source>
        <dbReference type="ARBA" id="ARBA00023316"/>
    </source>
</evidence>
<dbReference type="InterPro" id="IPR036950">
    <property type="entry name" value="PBP_transglycosylase"/>
</dbReference>
<dbReference type="InterPro" id="IPR001460">
    <property type="entry name" value="PCN-bd_Tpept"/>
</dbReference>
<evidence type="ECO:0000256" key="6">
    <source>
        <dbReference type="ARBA" id="ARBA00022645"/>
    </source>
</evidence>
<sequence>MLKKLFAKEKVKQRKTNNSKQGFKKYIIGFWSLFLLGVFSVFLIFVLASFGVFGSMPTFEILENPQTNLATEVFSSDGETLGKYYLRDNRTPVPYKDLPKHLIDALIATEDERFYDHSGIDARGTLRAVFYMGKKGGASTISQQLSRQLFVGVRSKNKWEAITQKIKEWVIATRLERNYTKEEIIAMYFNIYDFGYNADGIRSASRIYFGKEPDSLNIQESAMLVGMFKNSSLYNPMRNPEGVTNRRNVVLSQMYKNGYLTAKEKDSLQAVPLDIDFHPESHREGIATYFREYLRDWLKDWTDKNPKPEGGKYDIYLDGLRVFTTIDSRMQKYAEEAVNEHMKRLQAEFFVQNTKKRNPTAPFTDIEPSEVQGILERAIKQSERWRHMKYDLKKEDKEIRASFDKKTKMSIFSWEGEIDTIMTPLDSIRYYKHYLRAGMMSMEPQTGHVKAWVGGVNYKHFQYDQVKQGARQAGSTFKPFVYATAIDQLHKSPCDSLPDILHCIEAHKYGNEEPWCPKNSDGKYSAKMMTLKYALANSVNSITAQLMDQVGPEPVANLVKKLGVEAEILPVPSIALGTPDITVYEMVGAYGTFANQGVYVKPVMVTRIEDKNGTILYEYIPETKDVLSKEVAYTTVKLMEGVTEGGSGTRLRHTYGKNRTEYKEIITGYPYEFTNPIAGKTGTTQNQSDGWFMGMVPNLVTGVWVGGEDRATHFKTITYGQGASMALPIWALYMKKCYADNDLNVSEGEFEEPEILSIKVDCEKVDEGNEEGEVEEEFEEEELNIDF</sequence>
<evidence type="ECO:0000256" key="4">
    <source>
        <dbReference type="ARBA" id="ARBA00007739"/>
    </source>
</evidence>
<evidence type="ECO:0000256" key="17">
    <source>
        <dbReference type="ARBA" id="ARBA00049902"/>
    </source>
</evidence>
<evidence type="ECO:0000256" key="13">
    <source>
        <dbReference type="ARBA" id="ARBA00023136"/>
    </source>
</evidence>
<feature type="domain" description="Penicillin-binding protein transpeptidase" evidence="19">
    <location>
        <begin position="440"/>
        <end position="698"/>
    </location>
</feature>
<evidence type="ECO:0000256" key="12">
    <source>
        <dbReference type="ARBA" id="ARBA00022984"/>
    </source>
</evidence>
<dbReference type="InterPro" id="IPR050396">
    <property type="entry name" value="Glycosyltr_51/Transpeptidase"/>
</dbReference>
<keyword evidence="5" id="KW-1003">Cell membrane</keyword>
<feature type="domain" description="Glycosyl transferase family 51" evidence="20">
    <location>
        <begin position="78"/>
        <end position="254"/>
    </location>
</feature>
<keyword evidence="6" id="KW-0121">Carboxypeptidase</keyword>
<dbReference type="PANTHER" id="PTHR32282:SF11">
    <property type="entry name" value="PENICILLIN-BINDING PROTEIN 1B"/>
    <property type="match status" value="1"/>
</dbReference>
<dbReference type="Gene3D" id="1.10.3810.10">
    <property type="entry name" value="Biosynthetic peptidoglycan transglycosylase-like"/>
    <property type="match status" value="1"/>
</dbReference>
<name>A0A9E6ZI60_9FLAO</name>
<evidence type="ECO:0000256" key="1">
    <source>
        <dbReference type="ARBA" id="ARBA00004236"/>
    </source>
</evidence>
<keyword evidence="10" id="KW-0378">Hydrolase</keyword>
<dbReference type="RefSeq" id="WP_255841087.1">
    <property type="nucleotide sequence ID" value="NZ_CP094358.1"/>
</dbReference>
<dbReference type="SUPFAM" id="SSF56601">
    <property type="entry name" value="beta-lactamase/transpeptidase-like"/>
    <property type="match status" value="1"/>
</dbReference>
<dbReference type="Pfam" id="PF00912">
    <property type="entry name" value="Transgly"/>
    <property type="match status" value="1"/>
</dbReference>
<keyword evidence="22" id="KW-1185">Reference proteome</keyword>
<evidence type="ECO:0000256" key="10">
    <source>
        <dbReference type="ARBA" id="ARBA00022801"/>
    </source>
</evidence>
<evidence type="ECO:0000256" key="7">
    <source>
        <dbReference type="ARBA" id="ARBA00022670"/>
    </source>
</evidence>
<dbReference type="GO" id="GO:0008955">
    <property type="term" value="F:peptidoglycan glycosyltransferase activity"/>
    <property type="evidence" value="ECO:0007669"/>
    <property type="project" value="UniProtKB-EC"/>
</dbReference>
<dbReference type="Proteomes" id="UP000831290">
    <property type="component" value="Chromosome"/>
</dbReference>